<dbReference type="Gene3D" id="2.60.320.10">
    <property type="entry name" value="N-utilization substance G protein NusG, insert domain"/>
    <property type="match status" value="1"/>
</dbReference>
<dbReference type="Pfam" id="PF07009">
    <property type="entry name" value="NusG_II"/>
    <property type="match status" value="1"/>
</dbReference>
<protein>
    <submittedName>
        <fullName evidence="2">NusG domain II-containing protein</fullName>
    </submittedName>
</protein>
<keyword evidence="1" id="KW-1133">Transmembrane helix</keyword>
<dbReference type="InterPro" id="IPR038690">
    <property type="entry name" value="NusG_2_sf"/>
</dbReference>
<comment type="caution">
    <text evidence="2">The sequence shown here is derived from an EMBL/GenBank/DDBJ whole genome shotgun (WGS) entry which is preliminary data.</text>
</comment>
<dbReference type="Proteomes" id="UP000675664">
    <property type="component" value="Unassembled WGS sequence"/>
</dbReference>
<proteinExistence type="predicted"/>
<reference evidence="2" key="2">
    <citation type="submission" date="2021-04" db="EMBL/GenBank/DDBJ databases">
        <authorList>
            <person name="Liu J."/>
        </authorList>
    </citation>
    <scope>NUCLEOTIDE SEQUENCE</scope>
    <source>
        <strain evidence="2">BAD-6</strain>
    </source>
</reference>
<dbReference type="RefSeq" id="WP_227018869.1">
    <property type="nucleotide sequence ID" value="NZ_JAGSND010000008.1"/>
</dbReference>
<evidence type="ECO:0000313" key="2">
    <source>
        <dbReference type="EMBL" id="MBR0598738.1"/>
    </source>
</evidence>
<evidence type="ECO:0000313" key="3">
    <source>
        <dbReference type="Proteomes" id="UP000675664"/>
    </source>
</evidence>
<keyword evidence="3" id="KW-1185">Reference proteome</keyword>
<dbReference type="EMBL" id="JAGSND010000008">
    <property type="protein sequence ID" value="MBR0598738.1"/>
    <property type="molecule type" value="Genomic_DNA"/>
</dbReference>
<sequence>MKFFKKTDLIIISVILAVSAAAWFAYQHSFGQERAEAEIYYYSELVETVALDQGIEKTFSIPQDEHVVFHLYADGTIRFEESDCPDKVCIHAGRLGTVGQYAACLPNGIILKIVPVNGHHEEDVDITVGN</sequence>
<gene>
    <name evidence="2" type="ORF">KCX82_12680</name>
</gene>
<dbReference type="AlphaFoldDB" id="A0A8J7W3K4"/>
<dbReference type="CDD" id="cd09846">
    <property type="entry name" value="DUF1312"/>
    <property type="match status" value="1"/>
</dbReference>
<accession>A0A8J7W3K4</accession>
<name>A0A8J7W3K4_9FIRM</name>
<keyword evidence="1" id="KW-0812">Transmembrane</keyword>
<keyword evidence="1" id="KW-0472">Membrane</keyword>
<evidence type="ECO:0000256" key="1">
    <source>
        <dbReference type="SAM" id="Phobius"/>
    </source>
</evidence>
<organism evidence="2 3">
    <name type="scientific">Sinanaerobacter chloroacetimidivorans</name>
    <dbReference type="NCBI Taxonomy" id="2818044"/>
    <lineage>
        <taxon>Bacteria</taxon>
        <taxon>Bacillati</taxon>
        <taxon>Bacillota</taxon>
        <taxon>Clostridia</taxon>
        <taxon>Peptostreptococcales</taxon>
        <taxon>Anaerovoracaceae</taxon>
        <taxon>Sinanaerobacter</taxon>
    </lineage>
</organism>
<feature type="transmembrane region" description="Helical" evidence="1">
    <location>
        <begin position="7"/>
        <end position="26"/>
    </location>
</feature>
<reference evidence="2" key="1">
    <citation type="submission" date="2021-04" db="EMBL/GenBank/DDBJ databases">
        <title>Sinoanaerobacter chloroacetimidivorans sp. nov., an obligate anaerobic bacterium isolated from anaerobic sludge.</title>
        <authorList>
            <person name="Bao Y."/>
        </authorList>
    </citation>
    <scope>NUCLEOTIDE SEQUENCE</scope>
    <source>
        <strain evidence="2">BAD-6</strain>
    </source>
</reference>